<dbReference type="AlphaFoldDB" id="A0A8J4Q235"/>
<dbReference type="Pfam" id="PF02970">
    <property type="entry name" value="TBCA"/>
    <property type="match status" value="1"/>
</dbReference>
<gene>
    <name evidence="4" type="ORF">CYY_001979</name>
</gene>
<dbReference type="GO" id="GO:0007023">
    <property type="term" value="P:post-chaperonin tubulin folding pathway"/>
    <property type="evidence" value="ECO:0007669"/>
    <property type="project" value="UniProtKB-UniRule"/>
</dbReference>
<proteinExistence type="inferred from homology"/>
<reference evidence="4" key="1">
    <citation type="submission" date="2020-01" db="EMBL/GenBank/DDBJ databases">
        <title>Development of genomics and gene disruption for Polysphondylium violaceum indicates a role for the polyketide synthase stlB in stalk morphogenesis.</title>
        <authorList>
            <person name="Narita B."/>
            <person name="Kawabe Y."/>
            <person name="Kin K."/>
            <person name="Saito T."/>
            <person name="Gibbs R."/>
            <person name="Kuspa A."/>
            <person name="Muzny D."/>
            <person name="Queller D."/>
            <person name="Richards S."/>
            <person name="Strassman J."/>
            <person name="Sucgang R."/>
            <person name="Worley K."/>
            <person name="Schaap P."/>
        </authorList>
    </citation>
    <scope>NUCLEOTIDE SEQUENCE</scope>
    <source>
        <strain evidence="4">QSvi11</strain>
    </source>
</reference>
<protein>
    <recommendedName>
        <fullName evidence="3">Tubulin-specific chaperone A</fullName>
    </recommendedName>
</protein>
<organism evidence="4 5">
    <name type="scientific">Polysphondylium violaceum</name>
    <dbReference type="NCBI Taxonomy" id="133409"/>
    <lineage>
        <taxon>Eukaryota</taxon>
        <taxon>Amoebozoa</taxon>
        <taxon>Evosea</taxon>
        <taxon>Eumycetozoa</taxon>
        <taxon>Dictyostelia</taxon>
        <taxon>Dictyosteliales</taxon>
        <taxon>Dictyosteliaceae</taxon>
        <taxon>Polysphondylium</taxon>
    </lineage>
</organism>
<keyword evidence="2 3" id="KW-0143">Chaperone</keyword>
<comment type="subcellular location">
    <subcellularLocation>
        <location evidence="3">Cytoplasm</location>
        <location evidence="3">Cytoskeleton</location>
    </subcellularLocation>
</comment>
<dbReference type="GO" id="GO:0007021">
    <property type="term" value="P:tubulin complex assembly"/>
    <property type="evidence" value="ECO:0007669"/>
    <property type="project" value="UniProtKB-UniRule"/>
</dbReference>
<keyword evidence="3" id="KW-0206">Cytoskeleton</keyword>
<evidence type="ECO:0000256" key="3">
    <source>
        <dbReference type="RuleBase" id="RU364030"/>
    </source>
</evidence>
<dbReference type="OrthoDB" id="296187at2759"/>
<comment type="caution">
    <text evidence="4">The sequence shown here is derived from an EMBL/GenBank/DDBJ whole genome shotgun (WGS) entry which is preliminary data.</text>
</comment>
<accession>A0A8J4Q235</accession>
<dbReference type="InterPro" id="IPR036126">
    <property type="entry name" value="TBCA_sf"/>
</dbReference>
<keyword evidence="5" id="KW-1185">Reference proteome</keyword>
<dbReference type="PANTHER" id="PTHR21500">
    <property type="entry name" value="TUBULIN-SPECIFIC CHAPERONE A"/>
    <property type="match status" value="1"/>
</dbReference>
<dbReference type="GO" id="GO:0005829">
    <property type="term" value="C:cytosol"/>
    <property type="evidence" value="ECO:0007669"/>
    <property type="project" value="TreeGrafter"/>
</dbReference>
<name>A0A8J4Q235_9MYCE</name>
<dbReference type="GO" id="GO:0048487">
    <property type="term" value="F:beta-tubulin binding"/>
    <property type="evidence" value="ECO:0007669"/>
    <property type="project" value="InterPro"/>
</dbReference>
<keyword evidence="3" id="KW-0963">Cytoplasm</keyword>
<dbReference type="Gene3D" id="1.20.58.90">
    <property type="match status" value="1"/>
</dbReference>
<dbReference type="GO" id="GO:0005874">
    <property type="term" value="C:microtubule"/>
    <property type="evidence" value="ECO:0007669"/>
    <property type="project" value="UniProtKB-KW"/>
</dbReference>
<evidence type="ECO:0000256" key="2">
    <source>
        <dbReference type="ARBA" id="ARBA00023186"/>
    </source>
</evidence>
<dbReference type="PANTHER" id="PTHR21500:SF0">
    <property type="entry name" value="TUBULIN-SPECIFIC CHAPERONE A"/>
    <property type="match status" value="1"/>
</dbReference>
<dbReference type="Proteomes" id="UP000695562">
    <property type="component" value="Unassembled WGS sequence"/>
</dbReference>
<dbReference type="SUPFAM" id="SSF46988">
    <property type="entry name" value="Tubulin chaperone cofactor A"/>
    <property type="match status" value="1"/>
</dbReference>
<evidence type="ECO:0000256" key="1">
    <source>
        <dbReference type="ARBA" id="ARBA00006806"/>
    </source>
</evidence>
<evidence type="ECO:0000313" key="5">
    <source>
        <dbReference type="Proteomes" id="UP000695562"/>
    </source>
</evidence>
<dbReference type="EMBL" id="AJWJ01000051">
    <property type="protein sequence ID" value="KAF2076722.1"/>
    <property type="molecule type" value="Genomic_DNA"/>
</dbReference>
<dbReference type="InterPro" id="IPR004226">
    <property type="entry name" value="TBCA"/>
</dbReference>
<comment type="subunit">
    <text evidence="3">Supercomplex made of cofactors A to E. Cofactors A and D function by capturing and stabilizing tubulin in a quasi-native conformation. Cofactor E binds to the cofactor D-tubulin complex; interaction with cofactor C then causes the release of tubulin polypeptides that are committed to the native state.</text>
</comment>
<keyword evidence="3" id="KW-0493">Microtubule</keyword>
<sequence length="127" mass="14914">MSSTTDIKKALKIKMDSLKRLENDYNHYRKEEIQQMEVIQRFKADKEKDIYDVKKQEEILDENKRMIIDSVTRIISYIFSFMEYLDDNGDSNDGSEIWNDAIGLIERLSDTFITNNPHNDGSIITSP</sequence>
<evidence type="ECO:0000313" key="4">
    <source>
        <dbReference type="EMBL" id="KAF2076722.1"/>
    </source>
</evidence>
<comment type="similarity">
    <text evidence="1 3">Belongs to the TBCA family.</text>
</comment>